<proteinExistence type="inferred from homology"/>
<feature type="transmembrane region" description="Helical" evidence="6">
    <location>
        <begin position="381"/>
        <end position="405"/>
    </location>
</feature>
<evidence type="ECO:0000256" key="1">
    <source>
        <dbReference type="ARBA" id="ARBA00004141"/>
    </source>
</evidence>
<feature type="transmembrane region" description="Helical" evidence="6">
    <location>
        <begin position="29"/>
        <end position="50"/>
    </location>
</feature>
<evidence type="ECO:0000256" key="3">
    <source>
        <dbReference type="ARBA" id="ARBA00022692"/>
    </source>
</evidence>
<evidence type="ECO:0000256" key="2">
    <source>
        <dbReference type="ARBA" id="ARBA00008412"/>
    </source>
</evidence>
<dbReference type="PANTHER" id="PTHR23538">
    <property type="entry name" value="44.5 KD BACTERIOCHLOROPHYLL SYNTHASE SUBUNIT"/>
    <property type="match status" value="1"/>
</dbReference>
<feature type="transmembrane region" description="Helical" evidence="6">
    <location>
        <begin position="102"/>
        <end position="123"/>
    </location>
</feature>
<protein>
    <submittedName>
        <fullName evidence="7">BCD family MFS transporter</fullName>
    </submittedName>
</protein>
<keyword evidence="3 6" id="KW-0812">Transmembrane</keyword>
<dbReference type="Proteomes" id="UP001196068">
    <property type="component" value="Unassembled WGS sequence"/>
</dbReference>
<keyword evidence="4 6" id="KW-1133">Transmembrane helix</keyword>
<dbReference type="InterPro" id="IPR026036">
    <property type="entry name" value="PucC"/>
</dbReference>
<dbReference type="GO" id="GO:0016020">
    <property type="term" value="C:membrane"/>
    <property type="evidence" value="ECO:0007669"/>
    <property type="project" value="UniProtKB-SubCell"/>
</dbReference>
<dbReference type="SUPFAM" id="SSF103473">
    <property type="entry name" value="MFS general substrate transporter"/>
    <property type="match status" value="1"/>
</dbReference>
<dbReference type="InterPro" id="IPR004896">
    <property type="entry name" value="PucC-rel"/>
</dbReference>
<comment type="subcellular location">
    <subcellularLocation>
        <location evidence="1">Membrane</location>
        <topology evidence="1">Multi-pass membrane protein</topology>
    </subcellularLocation>
</comment>
<dbReference type="Gene3D" id="1.20.1250.20">
    <property type="entry name" value="MFS general substrate transporter like domains"/>
    <property type="match status" value="1"/>
</dbReference>
<gene>
    <name evidence="7" type="ORF">GXW79_05230</name>
</gene>
<comment type="caution">
    <text evidence="7">The sequence shown here is derived from an EMBL/GenBank/DDBJ whole genome shotgun (WGS) entry which is preliminary data.</text>
</comment>
<evidence type="ECO:0000256" key="6">
    <source>
        <dbReference type="SAM" id="Phobius"/>
    </source>
</evidence>
<name>A0AAF1KHY6_9PROT</name>
<dbReference type="CDD" id="cd06176">
    <property type="entry name" value="MFS_BCD_PucC-like"/>
    <property type="match status" value="1"/>
</dbReference>
<feature type="transmembrane region" description="Helical" evidence="6">
    <location>
        <begin position="347"/>
        <end position="369"/>
    </location>
</feature>
<feature type="transmembrane region" description="Helical" evidence="6">
    <location>
        <begin position="320"/>
        <end position="341"/>
    </location>
</feature>
<dbReference type="RefSeq" id="WP_211873296.1">
    <property type="nucleotide sequence ID" value="NZ_JAAEDH010000004.1"/>
</dbReference>
<feature type="transmembrane region" description="Helical" evidence="6">
    <location>
        <begin position="257"/>
        <end position="274"/>
    </location>
</feature>
<dbReference type="EMBL" id="JAAEDH010000004">
    <property type="protein sequence ID" value="MBR0654479.1"/>
    <property type="molecule type" value="Genomic_DNA"/>
</dbReference>
<feature type="transmembrane region" description="Helical" evidence="6">
    <location>
        <begin position="425"/>
        <end position="446"/>
    </location>
</feature>
<evidence type="ECO:0000313" key="8">
    <source>
        <dbReference type="Proteomes" id="UP001196068"/>
    </source>
</evidence>
<feature type="transmembrane region" description="Helical" evidence="6">
    <location>
        <begin position="135"/>
        <end position="159"/>
    </location>
</feature>
<feature type="transmembrane region" description="Helical" evidence="6">
    <location>
        <begin position="62"/>
        <end position="82"/>
    </location>
</feature>
<organism evidence="7 8">
    <name type="scientific">Plastoroseomonas arctica</name>
    <dbReference type="NCBI Taxonomy" id="1509237"/>
    <lineage>
        <taxon>Bacteria</taxon>
        <taxon>Pseudomonadati</taxon>
        <taxon>Pseudomonadota</taxon>
        <taxon>Alphaproteobacteria</taxon>
        <taxon>Acetobacterales</taxon>
        <taxon>Acetobacteraceae</taxon>
        <taxon>Plastoroseomonas</taxon>
    </lineage>
</organism>
<accession>A0AAF1KHY6</accession>
<reference evidence="7" key="1">
    <citation type="submission" date="2020-01" db="EMBL/GenBank/DDBJ databases">
        <authorList>
            <person name="Rat A."/>
        </authorList>
    </citation>
    <scope>NUCLEOTIDE SEQUENCE</scope>
    <source>
        <strain evidence="7">LMG 28251</strain>
    </source>
</reference>
<evidence type="ECO:0000256" key="5">
    <source>
        <dbReference type="ARBA" id="ARBA00023136"/>
    </source>
</evidence>
<evidence type="ECO:0000256" key="4">
    <source>
        <dbReference type="ARBA" id="ARBA00022989"/>
    </source>
</evidence>
<feature type="transmembrane region" description="Helical" evidence="6">
    <location>
        <begin position="286"/>
        <end position="308"/>
    </location>
</feature>
<sequence length="472" mass="48956">MNTPSPEPPWAFVLPFADAATTEVPLKRLLRLSLFQITVGLVAVLLIGTLNRVMIVELDVPASLVGIMLALPIMAAPFRALIGFKSDNHKSVLGWRRVPYMWMGTMVMFSGLAMMPFALILLSGDHQGPEWAGPASAAVSFLLCGAGMHTLQTVGLALATDLVPTDKHPRIVALFSLMLLVGMLIGSLGFGAILADFSQLRLIQAVQGAALLSLILNLVALWKQEGRNPSLTTGESDVTFAESWAELRLLPGWTRRLVAIGLGSAGFAMQDILLEPYGGQILQLSVGATTLLTALFAGGGILGFAISAKRLDRGGDAHRLAAFGGLIGIFGFGFVIFAAPLGSPGVFGMGTALVGFGNGLFAVGTLTACMNVSAGRRQTGLALGVWGAVQATSAGLAIAFGGILRDVVARLAAEGSFGAALNGPITGYAAVYIIEIVLLFATLAAIGPLVRGTARGPVTQPPFSGLAGQPQT</sequence>
<dbReference type="PANTHER" id="PTHR23538:SF1">
    <property type="entry name" value="44.5 KD BACTERIOCHLOROPHYLL SYNTHASE SUBUNIT"/>
    <property type="match status" value="1"/>
</dbReference>
<reference evidence="7" key="2">
    <citation type="journal article" date="2021" name="Syst. Appl. Microbiol.">
        <title>Roseomonas hellenica sp. nov., isolated from roots of wild-growing Alkanna tinctoria.</title>
        <authorList>
            <person name="Rat A."/>
            <person name="Naranjo H.D."/>
            <person name="Lebbe L."/>
            <person name="Cnockaert M."/>
            <person name="Krigas N."/>
            <person name="Grigoriadou K."/>
            <person name="Maloupa E."/>
            <person name="Willems A."/>
        </authorList>
    </citation>
    <scope>NUCLEOTIDE SEQUENCE</scope>
    <source>
        <strain evidence="7">LMG 28251</strain>
    </source>
</reference>
<feature type="transmembrane region" description="Helical" evidence="6">
    <location>
        <begin position="171"/>
        <end position="195"/>
    </location>
</feature>
<keyword evidence="5 6" id="KW-0472">Membrane</keyword>
<feature type="transmembrane region" description="Helical" evidence="6">
    <location>
        <begin position="201"/>
        <end position="222"/>
    </location>
</feature>
<dbReference type="AlphaFoldDB" id="A0AAF1KHY6"/>
<comment type="similarity">
    <text evidence="2">Belongs to the PucC family.</text>
</comment>
<evidence type="ECO:0000313" key="7">
    <source>
        <dbReference type="EMBL" id="MBR0654479.1"/>
    </source>
</evidence>
<dbReference type="Pfam" id="PF03209">
    <property type="entry name" value="PUCC"/>
    <property type="match status" value="1"/>
</dbReference>
<keyword evidence="8" id="KW-1185">Reference proteome</keyword>
<dbReference type="InterPro" id="IPR036259">
    <property type="entry name" value="MFS_trans_sf"/>
</dbReference>